<dbReference type="GO" id="GO:0008168">
    <property type="term" value="F:methyltransferase activity"/>
    <property type="evidence" value="ECO:0007669"/>
    <property type="project" value="UniProtKB-KW"/>
</dbReference>
<dbReference type="InterPro" id="IPR003754">
    <property type="entry name" value="4pyrrol_synth_uPrphyn_synth"/>
</dbReference>
<dbReference type="SUPFAM" id="SSF46894">
    <property type="entry name" value="C-terminal effector domain of the bipartite response regulators"/>
    <property type="match status" value="1"/>
</dbReference>
<dbReference type="GO" id="GO:0006780">
    <property type="term" value="P:uroporphyrinogen III biosynthetic process"/>
    <property type="evidence" value="ECO:0007669"/>
    <property type="project" value="InterPro"/>
</dbReference>
<reference evidence="4" key="2">
    <citation type="submission" date="2020-09" db="EMBL/GenBank/DDBJ databases">
        <authorList>
            <person name="Sun Q."/>
            <person name="Ohkuma M."/>
        </authorList>
    </citation>
    <scope>NUCLEOTIDE SEQUENCE</scope>
    <source>
        <strain evidence="4">JCM 3276</strain>
    </source>
</reference>
<feature type="domain" description="OmpR/PhoB-type" evidence="3">
    <location>
        <begin position="284"/>
        <end position="382"/>
    </location>
</feature>
<dbReference type="GO" id="GO:0032259">
    <property type="term" value="P:methylation"/>
    <property type="evidence" value="ECO:0007669"/>
    <property type="project" value="UniProtKB-KW"/>
</dbReference>
<dbReference type="Pfam" id="PF02602">
    <property type="entry name" value="HEM4"/>
    <property type="match status" value="1"/>
</dbReference>
<keyword evidence="4" id="KW-0489">Methyltransferase</keyword>
<dbReference type="GO" id="GO:0006355">
    <property type="term" value="P:regulation of DNA-templated transcription"/>
    <property type="evidence" value="ECO:0007669"/>
    <property type="project" value="InterPro"/>
</dbReference>
<evidence type="ECO:0000313" key="5">
    <source>
        <dbReference type="Proteomes" id="UP000660680"/>
    </source>
</evidence>
<dbReference type="CDD" id="cd06578">
    <property type="entry name" value="HemD"/>
    <property type="match status" value="1"/>
</dbReference>
<dbReference type="InterPro" id="IPR016032">
    <property type="entry name" value="Sig_transdc_resp-reg_C-effctor"/>
</dbReference>
<dbReference type="PROSITE" id="PS51755">
    <property type="entry name" value="OMPR_PHOB"/>
    <property type="match status" value="1"/>
</dbReference>
<protein>
    <submittedName>
        <fullName evidence="4">Uroporphyrinogen III methyltransferase</fullName>
    </submittedName>
</protein>
<dbReference type="InterPro" id="IPR036108">
    <property type="entry name" value="4pyrrol_syn_uPrphyn_synt_sf"/>
</dbReference>
<keyword evidence="5" id="KW-1185">Reference proteome</keyword>
<dbReference type="Gene3D" id="1.10.10.10">
    <property type="entry name" value="Winged helix-like DNA-binding domain superfamily/Winged helix DNA-binding domain"/>
    <property type="match status" value="1"/>
</dbReference>
<dbReference type="InterPro" id="IPR039793">
    <property type="entry name" value="UROS/Hem4"/>
</dbReference>
<name>A0A918L686_9PSEU</name>
<accession>A0A918L686</accession>
<evidence type="ECO:0000259" key="3">
    <source>
        <dbReference type="PROSITE" id="PS51755"/>
    </source>
</evidence>
<dbReference type="GO" id="GO:0003677">
    <property type="term" value="F:DNA binding"/>
    <property type="evidence" value="ECO:0007669"/>
    <property type="project" value="UniProtKB-UniRule"/>
</dbReference>
<dbReference type="PANTHER" id="PTHR40082">
    <property type="entry name" value="BLR5956 PROTEIN"/>
    <property type="match status" value="1"/>
</dbReference>
<proteinExistence type="predicted"/>
<evidence type="ECO:0000256" key="2">
    <source>
        <dbReference type="PROSITE-ProRule" id="PRU01091"/>
    </source>
</evidence>
<reference evidence="4" key="1">
    <citation type="journal article" date="2014" name="Int. J. Syst. Evol. Microbiol.">
        <title>Complete genome sequence of Corynebacterium casei LMG S-19264T (=DSM 44701T), isolated from a smear-ripened cheese.</title>
        <authorList>
            <consortium name="US DOE Joint Genome Institute (JGI-PGF)"/>
            <person name="Walter F."/>
            <person name="Albersmeier A."/>
            <person name="Kalinowski J."/>
            <person name="Ruckert C."/>
        </authorList>
    </citation>
    <scope>NUCLEOTIDE SEQUENCE</scope>
    <source>
        <strain evidence="4">JCM 3276</strain>
    </source>
</reference>
<sequence length="385" mass="39975">MTALLEETAVTATQVGPLAGYTVGVTAARRADELGALLERRGAEVLHGPAIRIVPLADDSELLAATTGLLDGPVDVVVATTGIGFRGWMEAAEGWGLGPALRAALTGAAVLARGPKAKGAVRAAGLVEAFSPESEANAEVLAHLLDQGVDGKRIAVQLHGEPLPDFTDTLRRAGAEVVEIPVYRWTAPADPAPLERLIEAVLSGQVDALTFTSAPAAASTLDTADRMGKLDALVDALRTRVLVVAVGAITAGPLARHEIPAVWPDRARIGALVRHLSDTIPTRATRVTVAGRELELRGQAVLVDGDLRPVAPAPMALLRALSATPGRVLSRATLAGVLRRHSGRESTVDEHAVETAVGRLRAALAVPGVVQTVVKRGYRLAVPTP</sequence>
<dbReference type="GO" id="GO:0000160">
    <property type="term" value="P:phosphorelay signal transduction system"/>
    <property type="evidence" value="ECO:0007669"/>
    <property type="project" value="InterPro"/>
</dbReference>
<dbReference type="NCBIfam" id="NF005568">
    <property type="entry name" value="PRK07239.1"/>
    <property type="match status" value="1"/>
</dbReference>
<dbReference type="InterPro" id="IPR036388">
    <property type="entry name" value="WH-like_DNA-bd_sf"/>
</dbReference>
<feature type="DNA-binding region" description="OmpR/PhoB-type" evidence="2">
    <location>
        <begin position="284"/>
        <end position="382"/>
    </location>
</feature>
<dbReference type="AlphaFoldDB" id="A0A918L686"/>
<dbReference type="Proteomes" id="UP000660680">
    <property type="component" value="Unassembled WGS sequence"/>
</dbReference>
<dbReference type="SMART" id="SM00862">
    <property type="entry name" value="Trans_reg_C"/>
    <property type="match status" value="1"/>
</dbReference>
<dbReference type="CDD" id="cd00383">
    <property type="entry name" value="trans_reg_C"/>
    <property type="match status" value="1"/>
</dbReference>
<dbReference type="RefSeq" id="WP_229786387.1">
    <property type="nucleotide sequence ID" value="NZ_BMRB01000001.1"/>
</dbReference>
<dbReference type="SUPFAM" id="SSF69618">
    <property type="entry name" value="HemD-like"/>
    <property type="match status" value="1"/>
</dbReference>
<dbReference type="PANTHER" id="PTHR40082:SF1">
    <property type="entry name" value="BLR5956 PROTEIN"/>
    <property type="match status" value="1"/>
</dbReference>
<dbReference type="Pfam" id="PF00486">
    <property type="entry name" value="Trans_reg_C"/>
    <property type="match status" value="1"/>
</dbReference>
<dbReference type="InterPro" id="IPR001867">
    <property type="entry name" value="OmpR/PhoB-type_DNA-bd"/>
</dbReference>
<keyword evidence="1 2" id="KW-0238">DNA-binding</keyword>
<dbReference type="Gene3D" id="3.40.50.10090">
    <property type="match status" value="2"/>
</dbReference>
<keyword evidence="4" id="KW-0808">Transferase</keyword>
<dbReference type="GO" id="GO:0004852">
    <property type="term" value="F:uroporphyrinogen-III synthase activity"/>
    <property type="evidence" value="ECO:0007669"/>
    <property type="project" value="InterPro"/>
</dbReference>
<comment type="caution">
    <text evidence="4">The sequence shown here is derived from an EMBL/GenBank/DDBJ whole genome shotgun (WGS) entry which is preliminary data.</text>
</comment>
<gene>
    <name evidence="4" type="primary">hemD</name>
    <name evidence="4" type="ORF">GCM10010171_00590</name>
</gene>
<evidence type="ECO:0000313" key="4">
    <source>
        <dbReference type="EMBL" id="GGS12801.1"/>
    </source>
</evidence>
<evidence type="ECO:0000256" key="1">
    <source>
        <dbReference type="ARBA" id="ARBA00023125"/>
    </source>
</evidence>
<dbReference type="EMBL" id="BMRB01000001">
    <property type="protein sequence ID" value="GGS12801.1"/>
    <property type="molecule type" value="Genomic_DNA"/>
</dbReference>
<organism evidence="4 5">
    <name type="scientific">Actinokineospora fastidiosa</name>
    <dbReference type="NCBI Taxonomy" id="1816"/>
    <lineage>
        <taxon>Bacteria</taxon>
        <taxon>Bacillati</taxon>
        <taxon>Actinomycetota</taxon>
        <taxon>Actinomycetes</taxon>
        <taxon>Pseudonocardiales</taxon>
        <taxon>Pseudonocardiaceae</taxon>
        <taxon>Actinokineospora</taxon>
    </lineage>
</organism>